<dbReference type="GeneTree" id="ENSGT01020000232930"/>
<evidence type="ECO:0000313" key="2">
    <source>
        <dbReference type="Ensembl" id="ENSEBUP00000024822.1"/>
    </source>
</evidence>
<sequence length="173" mass="20759">MSQQMKVYDERINMMTLKNEGLSESLINVMSKLSDMERQLQQQRQQHEEERQQHEEERQRQQQNHVENCQQVEQVLQQLKGNDKRIDVITVKNEGLSESLTNVVSKLSDMEQQLQEQCQQQEEEREQHEEERQRQHHNHVENCQQVSNHYQTYGTADDKRVKIMFTSTCSDVF</sequence>
<feature type="compositionally biased region" description="Basic and acidic residues" evidence="1">
    <location>
        <begin position="45"/>
        <end position="60"/>
    </location>
</feature>
<name>A0A8C4X112_EPTBU</name>
<organism evidence="2 3">
    <name type="scientific">Eptatretus burgeri</name>
    <name type="common">Inshore hagfish</name>
    <dbReference type="NCBI Taxonomy" id="7764"/>
    <lineage>
        <taxon>Eukaryota</taxon>
        <taxon>Metazoa</taxon>
        <taxon>Chordata</taxon>
        <taxon>Craniata</taxon>
        <taxon>Vertebrata</taxon>
        <taxon>Cyclostomata</taxon>
        <taxon>Myxini</taxon>
        <taxon>Myxiniformes</taxon>
        <taxon>Myxinidae</taxon>
        <taxon>Eptatretinae</taxon>
        <taxon>Eptatretus</taxon>
    </lineage>
</organism>
<evidence type="ECO:0000256" key="1">
    <source>
        <dbReference type="SAM" id="MobiDB-lite"/>
    </source>
</evidence>
<reference evidence="2" key="2">
    <citation type="submission" date="2025-09" db="UniProtKB">
        <authorList>
            <consortium name="Ensembl"/>
        </authorList>
    </citation>
    <scope>IDENTIFICATION</scope>
</reference>
<feature type="region of interest" description="Disordered" evidence="1">
    <location>
        <begin position="116"/>
        <end position="146"/>
    </location>
</feature>
<protein>
    <submittedName>
        <fullName evidence="2">Uncharacterized protein</fullName>
    </submittedName>
</protein>
<evidence type="ECO:0000313" key="3">
    <source>
        <dbReference type="Proteomes" id="UP000694388"/>
    </source>
</evidence>
<dbReference type="AlphaFoldDB" id="A0A8C4X112"/>
<accession>A0A8C4X112</accession>
<dbReference type="Proteomes" id="UP000694388">
    <property type="component" value="Unplaced"/>
</dbReference>
<feature type="region of interest" description="Disordered" evidence="1">
    <location>
        <begin position="37"/>
        <end position="66"/>
    </location>
</feature>
<keyword evidence="3" id="KW-1185">Reference proteome</keyword>
<dbReference type="Ensembl" id="ENSEBUT00000025399.1">
    <property type="protein sequence ID" value="ENSEBUP00000024822.1"/>
    <property type="gene ID" value="ENSEBUG00000015338.1"/>
</dbReference>
<proteinExistence type="predicted"/>
<reference evidence="2" key="1">
    <citation type="submission" date="2025-08" db="UniProtKB">
        <authorList>
            <consortium name="Ensembl"/>
        </authorList>
    </citation>
    <scope>IDENTIFICATION</scope>
</reference>